<keyword evidence="1" id="KW-0812">Transmembrane</keyword>
<evidence type="ECO:0000313" key="3">
    <source>
        <dbReference type="Proteomes" id="UP001392437"/>
    </source>
</evidence>
<dbReference type="PANTHER" id="PTHR32251:SF23">
    <property type="entry name" value="3-OXO-5-ALPHA-STEROID 4-DEHYDROGENASE (DUF1295)"/>
    <property type="match status" value="1"/>
</dbReference>
<dbReference type="AlphaFoldDB" id="A0AAW0Q6K6"/>
<dbReference type="Proteomes" id="UP001392437">
    <property type="component" value="Unassembled WGS sequence"/>
</dbReference>
<dbReference type="Pfam" id="PF06966">
    <property type="entry name" value="DUF1295"/>
    <property type="match status" value="1"/>
</dbReference>
<dbReference type="GO" id="GO:0016020">
    <property type="term" value="C:membrane"/>
    <property type="evidence" value="ECO:0007669"/>
    <property type="project" value="TreeGrafter"/>
</dbReference>
<keyword evidence="1" id="KW-0472">Membrane</keyword>
<evidence type="ECO:0000313" key="2">
    <source>
        <dbReference type="EMBL" id="KAK8095843.1"/>
    </source>
</evidence>
<dbReference type="EMBL" id="JAQQWP010000011">
    <property type="protein sequence ID" value="KAK8095843.1"/>
    <property type="molecule type" value="Genomic_DNA"/>
</dbReference>
<dbReference type="Gene3D" id="1.20.120.1630">
    <property type="match status" value="1"/>
</dbReference>
<reference evidence="2 3" key="1">
    <citation type="submission" date="2023-01" db="EMBL/GenBank/DDBJ databases">
        <title>Analysis of 21 Apiospora genomes using comparative genomics revels a genus with tremendous synthesis potential of carbohydrate active enzymes and secondary metabolites.</title>
        <authorList>
            <person name="Sorensen T."/>
        </authorList>
    </citation>
    <scope>NUCLEOTIDE SEQUENCE [LARGE SCALE GENOMIC DNA]</scope>
    <source>
        <strain evidence="2 3">CBS 117206</strain>
    </source>
</reference>
<dbReference type="PANTHER" id="PTHR32251">
    <property type="entry name" value="3-OXO-5-ALPHA-STEROID 4-DEHYDROGENASE"/>
    <property type="match status" value="1"/>
</dbReference>
<evidence type="ECO:0008006" key="4">
    <source>
        <dbReference type="Google" id="ProtNLM"/>
    </source>
</evidence>
<dbReference type="InterPro" id="IPR010721">
    <property type="entry name" value="UstE-like"/>
</dbReference>
<proteinExistence type="predicted"/>
<keyword evidence="1" id="KW-1133">Transmembrane helix</keyword>
<comment type="caution">
    <text evidence="2">The sequence shown here is derived from an EMBL/GenBank/DDBJ whole genome shotgun (WGS) entry which is preliminary data.</text>
</comment>
<keyword evidence="3" id="KW-1185">Reference proteome</keyword>
<name>A0AAW0Q6K6_9PEZI</name>
<sequence length="355" mass="40773">MGLPLVQTLEECADYSKTVVPYLPQLYELPAKLAKSITDPDALFALYKSTNPLVSGFAFSVLLGSIFLAVSEFNRNYSQVDRLWSLLPTIYNAHFAAWAHLNNLPTQRLDIILLWSTIWSVRVKARLTFNYWRKGGYTVGSEDYRWEIIRKQVHPALFFIFNATFISFIQSVLLFMLAAPTYTILLTTQHEPDLTTADKVFTGIQLLLVVSEWFSDQQQWDFQSAKQEYKELGVVPQGYTQQELERGFITSGLWAYSRHPNFAAEQTIWFMLYQWSCYASKTLYNWSGAGALFLVMLFQGSTWLTELISSGKYPEYKHYQRQVGAHIPSLTAYKTPAPKVIRTSELAKKQAAKQK</sequence>
<accession>A0AAW0Q6K6</accession>
<organism evidence="2 3">
    <name type="scientific">Apiospora kogelbergensis</name>
    <dbReference type="NCBI Taxonomy" id="1337665"/>
    <lineage>
        <taxon>Eukaryota</taxon>
        <taxon>Fungi</taxon>
        <taxon>Dikarya</taxon>
        <taxon>Ascomycota</taxon>
        <taxon>Pezizomycotina</taxon>
        <taxon>Sordariomycetes</taxon>
        <taxon>Xylariomycetidae</taxon>
        <taxon>Amphisphaeriales</taxon>
        <taxon>Apiosporaceae</taxon>
        <taxon>Apiospora</taxon>
    </lineage>
</organism>
<feature type="transmembrane region" description="Helical" evidence="1">
    <location>
        <begin position="156"/>
        <end position="179"/>
    </location>
</feature>
<evidence type="ECO:0000256" key="1">
    <source>
        <dbReference type="SAM" id="Phobius"/>
    </source>
</evidence>
<gene>
    <name evidence="2" type="ORF">PG999_013865</name>
</gene>
<feature type="transmembrane region" description="Helical" evidence="1">
    <location>
        <begin position="53"/>
        <end position="71"/>
    </location>
</feature>
<protein>
    <recommendedName>
        <fullName evidence="4">DUF1295 domain-containing protein</fullName>
    </recommendedName>
</protein>